<evidence type="ECO:0000256" key="1">
    <source>
        <dbReference type="SAM" id="MobiDB-lite"/>
    </source>
</evidence>
<reference evidence="2 3" key="1">
    <citation type="journal article" date="2012" name="Genome Biol.">
        <title>Genome and low-iron response of an oceanic diatom adapted to chronic iron limitation.</title>
        <authorList>
            <person name="Lommer M."/>
            <person name="Specht M."/>
            <person name="Roy A.S."/>
            <person name="Kraemer L."/>
            <person name="Andreson R."/>
            <person name="Gutowska M.A."/>
            <person name="Wolf J."/>
            <person name="Bergner S.V."/>
            <person name="Schilhabel M.B."/>
            <person name="Klostermeier U.C."/>
            <person name="Beiko R.G."/>
            <person name="Rosenstiel P."/>
            <person name="Hippler M."/>
            <person name="Laroche J."/>
        </authorList>
    </citation>
    <scope>NUCLEOTIDE SEQUENCE [LARGE SCALE GENOMIC DNA]</scope>
    <source>
        <strain evidence="2 3">CCMP1005</strain>
    </source>
</reference>
<evidence type="ECO:0000313" key="3">
    <source>
        <dbReference type="Proteomes" id="UP000266841"/>
    </source>
</evidence>
<sequence length="367" mass="39681">MLSAPAQKKAKIGGGETTGAEVFFLYEGGEIADELKSKLKRVRVGQRVTRIPDGAFSDCSNLAEVHFHEGLLAIGVGAFHKCTALRSVDIPSTVTELSYAFAGCSNLAKVHLNEGLLIVGDMAFQSCWALRSVTIPSTVTGLGNGTFINCRNLAEVKLNDGLVTVGRGAFAGCCALRSVTIPSSITMLGQYTFQGCSKLIEVQLNEGLKIISEGAFDGCTALQSVTIPSTVRVAVEQAFYRCYNLSEVILLGGQRFLNEKFLARRLSDEEGILKHQMIGITFEGSAFNNCPLTQVKISISWAVSERIARLTPQCRLSVEERIRNLPRLELLQDGTVSACFPFSGESDDEAGDDFDAEEGDIFDVQDT</sequence>
<dbReference type="Gene3D" id="3.80.10.10">
    <property type="entry name" value="Ribonuclease Inhibitor"/>
    <property type="match status" value="2"/>
</dbReference>
<proteinExistence type="predicted"/>
<dbReference type="PANTHER" id="PTHR45661:SF3">
    <property type="entry name" value="IG-LIKE DOMAIN-CONTAINING PROTEIN"/>
    <property type="match status" value="1"/>
</dbReference>
<keyword evidence="3" id="KW-1185">Reference proteome</keyword>
<organism evidence="2 3">
    <name type="scientific">Thalassiosira oceanica</name>
    <name type="common">Marine diatom</name>
    <dbReference type="NCBI Taxonomy" id="159749"/>
    <lineage>
        <taxon>Eukaryota</taxon>
        <taxon>Sar</taxon>
        <taxon>Stramenopiles</taxon>
        <taxon>Ochrophyta</taxon>
        <taxon>Bacillariophyta</taxon>
        <taxon>Coscinodiscophyceae</taxon>
        <taxon>Thalassiosirophycidae</taxon>
        <taxon>Thalassiosirales</taxon>
        <taxon>Thalassiosiraceae</taxon>
        <taxon>Thalassiosira</taxon>
    </lineage>
</organism>
<feature type="region of interest" description="Disordered" evidence="1">
    <location>
        <begin position="345"/>
        <end position="367"/>
    </location>
</feature>
<dbReference type="InterPro" id="IPR053139">
    <property type="entry name" value="Surface_bspA-like"/>
</dbReference>
<comment type="caution">
    <text evidence="2">The sequence shown here is derived from an EMBL/GenBank/DDBJ whole genome shotgun (WGS) entry which is preliminary data.</text>
</comment>
<dbReference type="SUPFAM" id="SSF52058">
    <property type="entry name" value="L domain-like"/>
    <property type="match status" value="1"/>
</dbReference>
<name>K0R1F5_THAOC</name>
<evidence type="ECO:0000313" key="2">
    <source>
        <dbReference type="EMBL" id="EJK46243.1"/>
    </source>
</evidence>
<dbReference type="PANTHER" id="PTHR45661">
    <property type="entry name" value="SURFACE ANTIGEN"/>
    <property type="match status" value="1"/>
</dbReference>
<dbReference type="Pfam" id="PF13306">
    <property type="entry name" value="LRR_5"/>
    <property type="match status" value="1"/>
</dbReference>
<dbReference type="InterPro" id="IPR026906">
    <property type="entry name" value="LRR_5"/>
</dbReference>
<dbReference type="EMBL" id="AGNL01047876">
    <property type="protein sequence ID" value="EJK46243.1"/>
    <property type="molecule type" value="Genomic_DNA"/>
</dbReference>
<dbReference type="AlphaFoldDB" id="K0R1F5"/>
<gene>
    <name evidence="2" type="ORF">THAOC_35100</name>
</gene>
<protein>
    <recommendedName>
        <fullName evidence="4">Leucine-rich repeat domain-containing protein</fullName>
    </recommendedName>
</protein>
<dbReference type="Proteomes" id="UP000266841">
    <property type="component" value="Unassembled WGS sequence"/>
</dbReference>
<dbReference type="OrthoDB" id="10264456at2759"/>
<dbReference type="InterPro" id="IPR032675">
    <property type="entry name" value="LRR_dom_sf"/>
</dbReference>
<accession>K0R1F5</accession>
<feature type="non-terminal residue" evidence="2">
    <location>
        <position position="367"/>
    </location>
</feature>
<evidence type="ECO:0008006" key="4">
    <source>
        <dbReference type="Google" id="ProtNLM"/>
    </source>
</evidence>
<dbReference type="OMA" id="CCALRSV"/>